<dbReference type="Proteomes" id="UP000693946">
    <property type="component" value="Linkage Group LG13"/>
</dbReference>
<name>A0AAV6SH73_SOLSE</name>
<organism evidence="1 2">
    <name type="scientific">Solea senegalensis</name>
    <name type="common">Senegalese sole</name>
    <dbReference type="NCBI Taxonomy" id="28829"/>
    <lineage>
        <taxon>Eukaryota</taxon>
        <taxon>Metazoa</taxon>
        <taxon>Chordata</taxon>
        <taxon>Craniata</taxon>
        <taxon>Vertebrata</taxon>
        <taxon>Euteleostomi</taxon>
        <taxon>Actinopterygii</taxon>
        <taxon>Neopterygii</taxon>
        <taxon>Teleostei</taxon>
        <taxon>Neoteleostei</taxon>
        <taxon>Acanthomorphata</taxon>
        <taxon>Carangaria</taxon>
        <taxon>Pleuronectiformes</taxon>
        <taxon>Pleuronectoidei</taxon>
        <taxon>Soleidae</taxon>
        <taxon>Solea</taxon>
    </lineage>
</organism>
<accession>A0AAV6SH73</accession>
<dbReference type="EMBL" id="JAGKHQ010000005">
    <property type="protein sequence ID" value="KAG7516240.1"/>
    <property type="molecule type" value="Genomic_DNA"/>
</dbReference>
<keyword evidence="2" id="KW-1185">Reference proteome</keyword>
<gene>
    <name evidence="1" type="ORF">JOB18_026495</name>
</gene>
<evidence type="ECO:0000313" key="2">
    <source>
        <dbReference type="Proteomes" id="UP000693946"/>
    </source>
</evidence>
<comment type="caution">
    <text evidence="1">The sequence shown here is derived from an EMBL/GenBank/DDBJ whole genome shotgun (WGS) entry which is preliminary data.</text>
</comment>
<reference evidence="1 2" key="1">
    <citation type="journal article" date="2021" name="Sci. Rep.">
        <title>Chromosome anchoring in Senegalese sole (Solea senegalensis) reveals sex-associated markers and genome rearrangements in flatfish.</title>
        <authorList>
            <person name="Guerrero-Cozar I."/>
            <person name="Gomez-Garrido J."/>
            <person name="Berbel C."/>
            <person name="Martinez-Blanch J.F."/>
            <person name="Alioto T."/>
            <person name="Claros M.G."/>
            <person name="Gagnaire P.A."/>
            <person name="Manchado M."/>
        </authorList>
    </citation>
    <scope>NUCLEOTIDE SEQUENCE [LARGE SCALE GENOMIC DNA]</scope>
    <source>
        <strain evidence="1">Sse05_10M</strain>
    </source>
</reference>
<evidence type="ECO:0000313" key="1">
    <source>
        <dbReference type="EMBL" id="KAG7516240.1"/>
    </source>
</evidence>
<dbReference type="AlphaFoldDB" id="A0AAV6SH73"/>
<protein>
    <submittedName>
        <fullName evidence="1">Uncharacterized protein</fullName>
    </submittedName>
</protein>
<proteinExistence type="predicted"/>
<sequence length="83" mass="9470">MEKTQVNEWMNGASLQSNEFISVLTVLICRRKDDADKRMDVKRQTCASRGCYSNSVFVSPQTAAGRNTLQRQTLFSNCFQGWD</sequence>